<organism evidence="3">
    <name type="scientific">Dissoconium aciculare CBS 342.82</name>
    <dbReference type="NCBI Taxonomy" id="1314786"/>
    <lineage>
        <taxon>Eukaryota</taxon>
        <taxon>Fungi</taxon>
        <taxon>Dikarya</taxon>
        <taxon>Ascomycota</taxon>
        <taxon>Pezizomycotina</taxon>
        <taxon>Dothideomycetes</taxon>
        <taxon>Dothideomycetidae</taxon>
        <taxon>Mycosphaerellales</taxon>
        <taxon>Dissoconiaceae</taxon>
        <taxon>Dissoconium</taxon>
    </lineage>
</organism>
<keyword evidence="1" id="KW-1133">Transmembrane helix</keyword>
<feature type="transmembrane region" description="Helical" evidence="1">
    <location>
        <begin position="64"/>
        <end position="82"/>
    </location>
</feature>
<reference evidence="3" key="2">
    <citation type="submission" date="2020-04" db="EMBL/GenBank/DDBJ databases">
        <authorList>
            <consortium name="NCBI Genome Project"/>
        </authorList>
    </citation>
    <scope>NUCLEOTIDE SEQUENCE</scope>
    <source>
        <strain evidence="3">CBS 342.82</strain>
    </source>
</reference>
<protein>
    <submittedName>
        <fullName evidence="3">Uncharacterized protein</fullName>
    </submittedName>
</protein>
<evidence type="ECO:0000256" key="1">
    <source>
        <dbReference type="SAM" id="Phobius"/>
    </source>
</evidence>
<proteinExistence type="predicted"/>
<sequence length="194" mass="21595">MAFDENTVRISVLATRILLFVIAAIIIYVSARIRIVLKSAAGCQYHDHCGFDEWIAFSRFNEFTGVWGILAAGLSILALNTIPDAPAISDGLLMVFYLTGAIAVTVLPIGVPAQIFCEEWKIDSQPPYTHRVERSCTIKPLIQAERTLLWIACILSAFALTERLITHRSRAIASLDKESKDSEEREELLDLTSE</sequence>
<dbReference type="AlphaFoldDB" id="A0A6J3MFM4"/>
<evidence type="ECO:0000313" key="2">
    <source>
        <dbReference type="Proteomes" id="UP000504637"/>
    </source>
</evidence>
<name>A0A6J3MFM4_9PEZI</name>
<evidence type="ECO:0000313" key="3">
    <source>
        <dbReference type="RefSeq" id="XP_033463811.1"/>
    </source>
</evidence>
<dbReference type="GeneID" id="54365173"/>
<dbReference type="RefSeq" id="XP_033463811.1">
    <property type="nucleotide sequence ID" value="XM_033607373.1"/>
</dbReference>
<accession>A0A6J3MFM4</accession>
<reference evidence="3" key="1">
    <citation type="submission" date="2020-01" db="EMBL/GenBank/DDBJ databases">
        <authorList>
            <consortium name="DOE Joint Genome Institute"/>
            <person name="Haridas S."/>
            <person name="Albert R."/>
            <person name="Binder M."/>
            <person name="Bloem J."/>
            <person name="Labutti K."/>
            <person name="Salamov A."/>
            <person name="Andreopoulos B."/>
            <person name="Baker S.E."/>
            <person name="Barry K."/>
            <person name="Bills G."/>
            <person name="Bluhm B.H."/>
            <person name="Cannon C."/>
            <person name="Castanera R."/>
            <person name="Culley D.E."/>
            <person name="Daum C."/>
            <person name="Ezra D."/>
            <person name="Gonzalez J.B."/>
            <person name="Henrissat B."/>
            <person name="Kuo A."/>
            <person name="Liang C."/>
            <person name="Lipzen A."/>
            <person name="Lutzoni F."/>
            <person name="Magnuson J."/>
            <person name="Mondo S."/>
            <person name="Nolan M."/>
            <person name="Ohm R."/>
            <person name="Pangilinan J."/>
            <person name="Park H.-J."/>
            <person name="Ramirez L."/>
            <person name="Alfaro M."/>
            <person name="Sun H."/>
            <person name="Tritt A."/>
            <person name="Yoshinaga Y."/>
            <person name="Zwiers L.-H."/>
            <person name="Turgeon B.G."/>
            <person name="Goodwin S.B."/>
            <person name="Spatafora J.W."/>
            <person name="Crous P.W."/>
            <person name="Grigoriev I.V."/>
        </authorList>
    </citation>
    <scope>NUCLEOTIDE SEQUENCE</scope>
    <source>
        <strain evidence="3">CBS 342.82</strain>
    </source>
</reference>
<feature type="transmembrane region" description="Helical" evidence="1">
    <location>
        <begin position="94"/>
        <end position="116"/>
    </location>
</feature>
<reference evidence="3" key="3">
    <citation type="submission" date="2025-08" db="UniProtKB">
        <authorList>
            <consortium name="RefSeq"/>
        </authorList>
    </citation>
    <scope>IDENTIFICATION</scope>
    <source>
        <strain evidence="3">CBS 342.82</strain>
    </source>
</reference>
<keyword evidence="2" id="KW-1185">Reference proteome</keyword>
<gene>
    <name evidence="3" type="ORF">K489DRAFT_407471</name>
</gene>
<keyword evidence="1" id="KW-0472">Membrane</keyword>
<feature type="transmembrane region" description="Helical" evidence="1">
    <location>
        <begin position="12"/>
        <end position="31"/>
    </location>
</feature>
<keyword evidence="1" id="KW-0812">Transmembrane</keyword>
<dbReference type="Proteomes" id="UP000504637">
    <property type="component" value="Unplaced"/>
</dbReference>